<dbReference type="GO" id="GO:0005829">
    <property type="term" value="C:cytosol"/>
    <property type="evidence" value="ECO:0007669"/>
    <property type="project" value="TreeGrafter"/>
</dbReference>
<dbReference type="EMBL" id="QDDL01000001">
    <property type="protein sequence ID" value="PVZ72195.1"/>
    <property type="molecule type" value="Genomic_DNA"/>
</dbReference>
<dbReference type="Proteomes" id="UP000244906">
    <property type="component" value="Unassembled WGS sequence"/>
</dbReference>
<protein>
    <submittedName>
        <fullName evidence="4">Aldolase</fullName>
    </submittedName>
</protein>
<name>A0A2V1H616_9GAMM</name>
<keyword evidence="2" id="KW-0456">Lyase</keyword>
<dbReference type="Gene3D" id="3.40.225.10">
    <property type="entry name" value="Class II aldolase/adducin N-terminal domain"/>
    <property type="match status" value="1"/>
</dbReference>
<dbReference type="GO" id="GO:0016832">
    <property type="term" value="F:aldehyde-lyase activity"/>
    <property type="evidence" value="ECO:0007669"/>
    <property type="project" value="TreeGrafter"/>
</dbReference>
<dbReference type="PANTHER" id="PTHR22789:SF0">
    <property type="entry name" value="3-OXO-TETRONATE 4-PHOSPHATE DECARBOXYLASE-RELATED"/>
    <property type="match status" value="1"/>
</dbReference>
<gene>
    <name evidence="4" type="ORF">DC094_04040</name>
</gene>
<dbReference type="AlphaFoldDB" id="A0A2V1H616"/>
<organism evidence="4 5">
    <name type="scientific">Pelagibaculum spongiae</name>
    <dbReference type="NCBI Taxonomy" id="2080658"/>
    <lineage>
        <taxon>Bacteria</taxon>
        <taxon>Pseudomonadati</taxon>
        <taxon>Pseudomonadota</taxon>
        <taxon>Gammaproteobacteria</taxon>
        <taxon>Oceanospirillales</taxon>
        <taxon>Pelagibaculum</taxon>
    </lineage>
</organism>
<evidence type="ECO:0000313" key="5">
    <source>
        <dbReference type="Proteomes" id="UP000244906"/>
    </source>
</evidence>
<evidence type="ECO:0000313" key="4">
    <source>
        <dbReference type="EMBL" id="PVZ72195.1"/>
    </source>
</evidence>
<keyword evidence="1" id="KW-0479">Metal-binding</keyword>
<evidence type="ECO:0000256" key="2">
    <source>
        <dbReference type="ARBA" id="ARBA00023239"/>
    </source>
</evidence>
<evidence type="ECO:0000256" key="1">
    <source>
        <dbReference type="ARBA" id="ARBA00022723"/>
    </source>
</evidence>
<comment type="caution">
    <text evidence="4">The sequence shown here is derived from an EMBL/GenBank/DDBJ whole genome shotgun (WGS) entry which is preliminary data.</text>
</comment>
<dbReference type="InterPro" id="IPR036409">
    <property type="entry name" value="Aldolase_II/adducin_N_sf"/>
</dbReference>
<evidence type="ECO:0000259" key="3">
    <source>
        <dbReference type="Pfam" id="PF00596"/>
    </source>
</evidence>
<feature type="domain" description="Class II aldolase/adducin N-terminal" evidence="3">
    <location>
        <begin position="69"/>
        <end position="237"/>
    </location>
</feature>
<dbReference type="InterPro" id="IPR001303">
    <property type="entry name" value="Aldolase_II/adducin_N"/>
</dbReference>
<dbReference type="GO" id="GO:0046872">
    <property type="term" value="F:metal ion binding"/>
    <property type="evidence" value="ECO:0007669"/>
    <property type="project" value="UniProtKB-KW"/>
</dbReference>
<dbReference type="PANTHER" id="PTHR22789">
    <property type="entry name" value="FUCULOSE PHOSPHATE ALDOLASE"/>
    <property type="match status" value="1"/>
</dbReference>
<reference evidence="4 5" key="1">
    <citation type="submission" date="2018-04" db="EMBL/GenBank/DDBJ databases">
        <title>Thalassorhabdus spongiae gen. nov., sp. nov., isolated from a marine sponge in South-West Iceland.</title>
        <authorList>
            <person name="Knobloch S."/>
            <person name="Daussin A."/>
            <person name="Johannsson R."/>
            <person name="Marteinsson V.T."/>
        </authorList>
    </citation>
    <scope>NUCLEOTIDE SEQUENCE [LARGE SCALE GENOMIC DNA]</scope>
    <source>
        <strain evidence="4 5">Hp12</strain>
    </source>
</reference>
<sequence>MTYFDQGIKLMSQPPTNQKEDVLEGVIRFQLSWNKNPLADDICLETLELVRSDMLRQQLIGQSAERYQGYGFGNISQRSEQGFIISGTQTGHLTQLARQGWCEVTDCDPMTGKVSATGPVKPSSEAMSHAIYYQLDPAINAVIHVHSPAMFNAASQLNLLATAADIEYGTTEMVTALQQLFLSCRPLIANEKDNSPNEKGNQPLLPHLAVMSGHEDGIICCGSSLQQASQKLTDILTLANALT</sequence>
<dbReference type="GO" id="GO:0019323">
    <property type="term" value="P:pentose catabolic process"/>
    <property type="evidence" value="ECO:0007669"/>
    <property type="project" value="TreeGrafter"/>
</dbReference>
<dbReference type="InterPro" id="IPR050197">
    <property type="entry name" value="Aldolase_class_II_sugar_metab"/>
</dbReference>
<accession>A0A2V1H616</accession>
<dbReference type="Pfam" id="PF00596">
    <property type="entry name" value="Aldolase_II"/>
    <property type="match status" value="1"/>
</dbReference>
<keyword evidence="5" id="KW-1185">Reference proteome</keyword>
<dbReference type="SUPFAM" id="SSF53639">
    <property type="entry name" value="AraD/HMP-PK domain-like"/>
    <property type="match status" value="1"/>
</dbReference>
<proteinExistence type="predicted"/>